<evidence type="ECO:0000259" key="1">
    <source>
        <dbReference type="Pfam" id="PF13649"/>
    </source>
</evidence>
<protein>
    <recommendedName>
        <fullName evidence="1">Methyltransferase domain-containing protein</fullName>
    </recommendedName>
</protein>
<dbReference type="Proteomes" id="UP000619788">
    <property type="component" value="Unassembled WGS sequence"/>
</dbReference>
<reference evidence="2 3" key="1">
    <citation type="submission" date="2021-01" db="EMBL/GenBank/DDBJ databases">
        <title>Whole genome shotgun sequence of Planobispora siamensis NBRC 107568.</title>
        <authorList>
            <person name="Komaki H."/>
            <person name="Tamura T."/>
        </authorList>
    </citation>
    <scope>NUCLEOTIDE SEQUENCE [LARGE SCALE GENOMIC DNA]</scope>
    <source>
        <strain evidence="2 3">NBRC 107568</strain>
    </source>
</reference>
<dbReference type="InterPro" id="IPR041698">
    <property type="entry name" value="Methyltransf_25"/>
</dbReference>
<gene>
    <name evidence="2" type="ORF">Psi01_77840</name>
</gene>
<accession>A0A8J3SPT2</accession>
<name>A0A8J3SPT2_9ACTN</name>
<comment type="caution">
    <text evidence="2">The sequence shown here is derived from an EMBL/GenBank/DDBJ whole genome shotgun (WGS) entry which is preliminary data.</text>
</comment>
<dbReference type="Pfam" id="PF13649">
    <property type="entry name" value="Methyltransf_25"/>
    <property type="match status" value="1"/>
</dbReference>
<organism evidence="2 3">
    <name type="scientific">Planobispora siamensis</name>
    <dbReference type="NCBI Taxonomy" id="936338"/>
    <lineage>
        <taxon>Bacteria</taxon>
        <taxon>Bacillati</taxon>
        <taxon>Actinomycetota</taxon>
        <taxon>Actinomycetes</taxon>
        <taxon>Streptosporangiales</taxon>
        <taxon>Streptosporangiaceae</taxon>
        <taxon>Planobispora</taxon>
    </lineage>
</organism>
<evidence type="ECO:0000313" key="2">
    <source>
        <dbReference type="EMBL" id="GIH97154.1"/>
    </source>
</evidence>
<keyword evidence="3" id="KW-1185">Reference proteome</keyword>
<proteinExistence type="predicted"/>
<feature type="domain" description="Methyltransferase" evidence="1">
    <location>
        <begin position="60"/>
        <end position="102"/>
    </location>
</feature>
<dbReference type="SUPFAM" id="SSF53335">
    <property type="entry name" value="S-adenosyl-L-methionine-dependent methyltransferases"/>
    <property type="match status" value="1"/>
</dbReference>
<dbReference type="AlphaFoldDB" id="A0A8J3SPT2"/>
<dbReference type="Gene3D" id="3.40.50.150">
    <property type="entry name" value="Vaccinia Virus protein VP39"/>
    <property type="match status" value="1"/>
</dbReference>
<dbReference type="InterPro" id="IPR029063">
    <property type="entry name" value="SAM-dependent_MTases_sf"/>
</dbReference>
<sequence length="133" mass="14568">MTTTGTALKQRVIRTVVPQFGHPRGVAGRAAGWVMAHRRSNRQRNRWVVSLLDVQPTDRVLEIGPGPGLAVAELAGRATRGRVYGIDRSQVMVRQAGRRNAAGIRAPGSPRARLRRPALRSFPHGGFSYGERP</sequence>
<dbReference type="CDD" id="cd02440">
    <property type="entry name" value="AdoMet_MTases"/>
    <property type="match status" value="1"/>
</dbReference>
<dbReference type="EMBL" id="BOOJ01000078">
    <property type="protein sequence ID" value="GIH97154.1"/>
    <property type="molecule type" value="Genomic_DNA"/>
</dbReference>
<evidence type="ECO:0000313" key="3">
    <source>
        <dbReference type="Proteomes" id="UP000619788"/>
    </source>
</evidence>